<dbReference type="Gene3D" id="1.10.10.1100">
    <property type="entry name" value="BFD-like [2Fe-2S]-binding domain"/>
    <property type="match status" value="1"/>
</dbReference>
<keyword evidence="3" id="KW-1185">Reference proteome</keyword>
<feature type="domain" description="BFD-like [2Fe-2S]-binding" evidence="1">
    <location>
        <begin position="2"/>
        <end position="50"/>
    </location>
</feature>
<accession>A0A2V1P5A1</accession>
<evidence type="ECO:0000313" key="3">
    <source>
        <dbReference type="Proteomes" id="UP000245293"/>
    </source>
</evidence>
<dbReference type="Pfam" id="PF04324">
    <property type="entry name" value="Fer2_BFD"/>
    <property type="match status" value="1"/>
</dbReference>
<organism evidence="2 3">
    <name type="scientific">Salibaculum griseiflavum</name>
    <dbReference type="NCBI Taxonomy" id="1914409"/>
    <lineage>
        <taxon>Bacteria</taxon>
        <taxon>Pseudomonadati</taxon>
        <taxon>Pseudomonadota</taxon>
        <taxon>Alphaproteobacteria</taxon>
        <taxon>Rhodobacterales</taxon>
        <taxon>Roseobacteraceae</taxon>
        <taxon>Salibaculum</taxon>
    </lineage>
</organism>
<dbReference type="Proteomes" id="UP000245293">
    <property type="component" value="Unassembled WGS sequence"/>
</dbReference>
<dbReference type="InterPro" id="IPR041854">
    <property type="entry name" value="BFD-like_2Fe2S-bd_dom_sf"/>
</dbReference>
<dbReference type="RefSeq" id="WP_109387475.1">
    <property type="nucleotide sequence ID" value="NZ_QETF01000004.1"/>
</dbReference>
<dbReference type="OrthoDB" id="7428628at2"/>
<reference evidence="3" key="1">
    <citation type="submission" date="2018-05" db="EMBL/GenBank/DDBJ databases">
        <authorList>
            <person name="Du Z."/>
            <person name="Wang X."/>
        </authorList>
    </citation>
    <scope>NUCLEOTIDE SEQUENCE [LARGE SCALE GENOMIC DNA]</scope>
    <source>
        <strain evidence="3">WDS4C29</strain>
    </source>
</reference>
<evidence type="ECO:0000313" key="2">
    <source>
        <dbReference type="EMBL" id="PWG17701.1"/>
    </source>
</evidence>
<dbReference type="InterPro" id="IPR007419">
    <property type="entry name" value="BFD-like_2Fe2S-bd_dom"/>
</dbReference>
<gene>
    <name evidence="2" type="ORF">DFK10_05635</name>
</gene>
<comment type="caution">
    <text evidence="2">The sequence shown here is derived from an EMBL/GenBank/DDBJ whole genome shotgun (WGS) entry which is preliminary data.</text>
</comment>
<proteinExistence type="predicted"/>
<dbReference type="AlphaFoldDB" id="A0A2V1P5A1"/>
<evidence type="ECO:0000259" key="1">
    <source>
        <dbReference type="Pfam" id="PF04324"/>
    </source>
</evidence>
<sequence>MIICHCQNITDSDIHAAIDWMRRSDTDTLITPGKIYRALGKAADCGSCMPLFLATMRSSAALEIPAELTGLRKGAAATGRD</sequence>
<name>A0A2V1P5A1_9RHOB</name>
<dbReference type="EMBL" id="QETF01000004">
    <property type="protein sequence ID" value="PWG17701.1"/>
    <property type="molecule type" value="Genomic_DNA"/>
</dbReference>
<protein>
    <submittedName>
        <fullName evidence="2">Ferredoxin</fullName>
    </submittedName>
</protein>